<proteinExistence type="predicted"/>
<dbReference type="EMBL" id="CM044707">
    <property type="protein sequence ID" value="KAI5652915.1"/>
    <property type="molecule type" value="Genomic_DNA"/>
</dbReference>
<dbReference type="Proteomes" id="UP001060085">
    <property type="component" value="Linkage Group LG07"/>
</dbReference>
<evidence type="ECO:0000313" key="2">
    <source>
        <dbReference type="Proteomes" id="UP001060085"/>
    </source>
</evidence>
<evidence type="ECO:0000313" key="1">
    <source>
        <dbReference type="EMBL" id="KAI5652915.1"/>
    </source>
</evidence>
<name>A0ACB9ZWB2_CATRO</name>
<keyword evidence="2" id="KW-1185">Reference proteome</keyword>
<sequence>MVQAIKDWLISKSAFEEGSFYGFTSFYKKFIKDLSTIASLLIDVLEKKTGVTWQISHALRLDGKTNLKLIKYIHSKNHDVVHANNKKFGMQHFVFDPRGTLKNKLEEFEDPRKASRLSICPISKGQSREQIGDLPYRHRQASAGKALGRWYPTTSEFPFFESIDLRSSNCVIGVIRPLFPQGSS</sequence>
<protein>
    <submittedName>
        <fullName evidence="1">Uncharacterized protein</fullName>
    </submittedName>
</protein>
<comment type="caution">
    <text evidence="1">The sequence shown here is derived from an EMBL/GenBank/DDBJ whole genome shotgun (WGS) entry which is preliminary data.</text>
</comment>
<accession>A0ACB9ZWB2</accession>
<organism evidence="1 2">
    <name type="scientific">Catharanthus roseus</name>
    <name type="common">Madagascar periwinkle</name>
    <name type="synonym">Vinca rosea</name>
    <dbReference type="NCBI Taxonomy" id="4058"/>
    <lineage>
        <taxon>Eukaryota</taxon>
        <taxon>Viridiplantae</taxon>
        <taxon>Streptophyta</taxon>
        <taxon>Embryophyta</taxon>
        <taxon>Tracheophyta</taxon>
        <taxon>Spermatophyta</taxon>
        <taxon>Magnoliopsida</taxon>
        <taxon>eudicotyledons</taxon>
        <taxon>Gunneridae</taxon>
        <taxon>Pentapetalae</taxon>
        <taxon>asterids</taxon>
        <taxon>lamiids</taxon>
        <taxon>Gentianales</taxon>
        <taxon>Apocynaceae</taxon>
        <taxon>Rauvolfioideae</taxon>
        <taxon>Vinceae</taxon>
        <taxon>Catharanthinae</taxon>
        <taxon>Catharanthus</taxon>
    </lineage>
</organism>
<reference evidence="2" key="1">
    <citation type="journal article" date="2023" name="Nat. Plants">
        <title>Single-cell RNA sequencing provides a high-resolution roadmap for understanding the multicellular compartmentation of specialized metabolism.</title>
        <authorList>
            <person name="Sun S."/>
            <person name="Shen X."/>
            <person name="Li Y."/>
            <person name="Li Y."/>
            <person name="Wang S."/>
            <person name="Li R."/>
            <person name="Zhang H."/>
            <person name="Shen G."/>
            <person name="Guo B."/>
            <person name="Wei J."/>
            <person name="Xu J."/>
            <person name="St-Pierre B."/>
            <person name="Chen S."/>
            <person name="Sun C."/>
        </authorList>
    </citation>
    <scope>NUCLEOTIDE SEQUENCE [LARGE SCALE GENOMIC DNA]</scope>
</reference>
<gene>
    <name evidence="1" type="ORF">M9H77_30102</name>
</gene>